<sequence>MLLFVRLPLTMETRTNECERMTIAIRHHPESQLNVAGEFGMLGICTLILVSSSSAPKVVMECSQDAEGITMQIYSNKVGITRYT</sequence>
<accession>A0A162CHY3</accession>
<gene>
    <name evidence="1" type="ORF">APZ42_018231</name>
</gene>
<proteinExistence type="predicted"/>
<evidence type="ECO:0000313" key="1">
    <source>
        <dbReference type="EMBL" id="KZS16082.1"/>
    </source>
</evidence>
<keyword evidence="2" id="KW-1185">Reference proteome</keyword>
<reference evidence="1 2" key="1">
    <citation type="submission" date="2016-03" db="EMBL/GenBank/DDBJ databases">
        <title>EvidentialGene: Evidence-directed Construction of Genes on Genomes.</title>
        <authorList>
            <person name="Gilbert D.G."/>
            <person name="Choi J.-H."/>
            <person name="Mockaitis K."/>
            <person name="Colbourne J."/>
            <person name="Pfrender M."/>
        </authorList>
    </citation>
    <scope>NUCLEOTIDE SEQUENCE [LARGE SCALE GENOMIC DNA]</scope>
    <source>
        <strain evidence="1 2">Xinb3</strain>
        <tissue evidence="1">Complete organism</tissue>
    </source>
</reference>
<organism evidence="1 2">
    <name type="scientific">Daphnia magna</name>
    <dbReference type="NCBI Taxonomy" id="35525"/>
    <lineage>
        <taxon>Eukaryota</taxon>
        <taxon>Metazoa</taxon>
        <taxon>Ecdysozoa</taxon>
        <taxon>Arthropoda</taxon>
        <taxon>Crustacea</taxon>
        <taxon>Branchiopoda</taxon>
        <taxon>Diplostraca</taxon>
        <taxon>Cladocera</taxon>
        <taxon>Anomopoda</taxon>
        <taxon>Daphniidae</taxon>
        <taxon>Daphnia</taxon>
    </lineage>
</organism>
<dbReference type="AlphaFoldDB" id="A0A162CHY3"/>
<evidence type="ECO:0000313" key="2">
    <source>
        <dbReference type="Proteomes" id="UP000076858"/>
    </source>
</evidence>
<dbReference type="EMBL" id="LRGB01000763">
    <property type="protein sequence ID" value="KZS16082.1"/>
    <property type="molecule type" value="Genomic_DNA"/>
</dbReference>
<comment type="caution">
    <text evidence="1">The sequence shown here is derived from an EMBL/GenBank/DDBJ whole genome shotgun (WGS) entry which is preliminary data.</text>
</comment>
<name>A0A162CHY3_9CRUS</name>
<protein>
    <submittedName>
        <fullName evidence="1">Uncharacterized protein</fullName>
    </submittedName>
</protein>
<dbReference type="Proteomes" id="UP000076858">
    <property type="component" value="Unassembled WGS sequence"/>
</dbReference>